<dbReference type="PANTHER" id="PTHR11785:SF353">
    <property type="entry name" value="METHIONINE TRANSPORTER (EUROFUNG)"/>
    <property type="match status" value="1"/>
</dbReference>
<evidence type="ECO:0000313" key="9">
    <source>
        <dbReference type="Proteomes" id="UP001152049"/>
    </source>
</evidence>
<evidence type="ECO:0000313" key="8">
    <source>
        <dbReference type="EMBL" id="KAJ4259729.1"/>
    </source>
</evidence>
<feature type="transmembrane region" description="Helical" evidence="6">
    <location>
        <begin position="702"/>
        <end position="721"/>
    </location>
</feature>
<dbReference type="Gene3D" id="1.10.510.10">
    <property type="entry name" value="Transferase(Phosphotransferase) domain 1"/>
    <property type="match status" value="1"/>
</dbReference>
<keyword evidence="9" id="KW-1185">Reference proteome</keyword>
<feature type="transmembrane region" description="Helical" evidence="6">
    <location>
        <begin position="1004"/>
        <end position="1022"/>
    </location>
</feature>
<dbReference type="InterPro" id="IPR000719">
    <property type="entry name" value="Prot_kinase_dom"/>
</dbReference>
<comment type="caution">
    <text evidence="8">The sequence shown here is derived from an EMBL/GenBank/DDBJ whole genome shotgun (WGS) entry which is preliminary data.</text>
</comment>
<dbReference type="AlphaFoldDB" id="A0A9W8VG50"/>
<dbReference type="InterPro" id="IPR002293">
    <property type="entry name" value="AA/rel_permease1"/>
</dbReference>
<keyword evidence="2 6" id="KW-0812">Transmembrane</keyword>
<dbReference type="SMART" id="SM00220">
    <property type="entry name" value="S_TKc"/>
    <property type="match status" value="1"/>
</dbReference>
<feature type="transmembrane region" description="Helical" evidence="6">
    <location>
        <begin position="889"/>
        <end position="907"/>
    </location>
</feature>
<evidence type="ECO:0000256" key="1">
    <source>
        <dbReference type="ARBA" id="ARBA00004141"/>
    </source>
</evidence>
<feature type="transmembrane region" description="Helical" evidence="6">
    <location>
        <begin position="819"/>
        <end position="838"/>
    </location>
</feature>
<feature type="transmembrane region" description="Helical" evidence="6">
    <location>
        <begin position="671"/>
        <end position="690"/>
    </location>
</feature>
<organism evidence="8 9">
    <name type="scientific">Fusarium torreyae</name>
    <dbReference type="NCBI Taxonomy" id="1237075"/>
    <lineage>
        <taxon>Eukaryota</taxon>
        <taxon>Fungi</taxon>
        <taxon>Dikarya</taxon>
        <taxon>Ascomycota</taxon>
        <taxon>Pezizomycotina</taxon>
        <taxon>Sordariomycetes</taxon>
        <taxon>Hypocreomycetidae</taxon>
        <taxon>Hypocreales</taxon>
        <taxon>Nectriaceae</taxon>
        <taxon>Fusarium</taxon>
    </lineage>
</organism>
<dbReference type="PROSITE" id="PS50011">
    <property type="entry name" value="PROTEIN_KINASE_DOM"/>
    <property type="match status" value="1"/>
</dbReference>
<dbReference type="EMBL" id="JAOQAZ010000014">
    <property type="protein sequence ID" value="KAJ4259729.1"/>
    <property type="molecule type" value="Genomic_DNA"/>
</dbReference>
<evidence type="ECO:0000259" key="7">
    <source>
        <dbReference type="PROSITE" id="PS50011"/>
    </source>
</evidence>
<feature type="transmembrane region" description="Helical" evidence="6">
    <location>
        <begin position="786"/>
        <end position="807"/>
    </location>
</feature>
<reference evidence="8" key="1">
    <citation type="submission" date="2022-09" db="EMBL/GenBank/DDBJ databases">
        <title>Fusarium specimens isolated from Avocado Roots.</title>
        <authorList>
            <person name="Stajich J."/>
            <person name="Roper C."/>
            <person name="Heimlech-Rivalta G."/>
        </authorList>
    </citation>
    <scope>NUCLEOTIDE SEQUENCE</scope>
    <source>
        <strain evidence="8">CF00136</strain>
    </source>
</reference>
<proteinExistence type="predicted"/>
<evidence type="ECO:0000256" key="2">
    <source>
        <dbReference type="ARBA" id="ARBA00022692"/>
    </source>
</evidence>
<dbReference type="InterPro" id="IPR011009">
    <property type="entry name" value="Kinase-like_dom_sf"/>
</dbReference>
<dbReference type="GO" id="GO:0015179">
    <property type="term" value="F:L-amino acid transmembrane transporter activity"/>
    <property type="evidence" value="ECO:0007669"/>
    <property type="project" value="TreeGrafter"/>
</dbReference>
<dbReference type="GO" id="GO:0004672">
    <property type="term" value="F:protein kinase activity"/>
    <property type="evidence" value="ECO:0007669"/>
    <property type="project" value="InterPro"/>
</dbReference>
<sequence length="1174" mass="132290">MDHCSNLLDSKCTSRRHVKALYSCIIPPIDGLEVSGFAFAREQIDAIQSEMFFSQRKVRHHFGNPEQIKELLQCECSDCKESRTCYSDITKGIDSLTTEISREDKEGPLILAFLIYLKKLHFIYHWPNLRIEPRTLRGVVFALIGSEETDRHLETSENISLFEDRCKKALEMFEPTILEFQTGTYPSAKRHKSTARFPYYPTEPIPRGSSGVLQKFQIHEEYCEDSIKEHIKEYPGSTIGQGSDRKFLFASKSVASKSVASKSMKSTDEEEILRRISKVSRHHHIYFISPYIETNLETLLLSPKDARVRKGDSLPDNWLWKEMVEVAKALKTIHTGIDEGNPSQFIASHFDLKPANILITSEPDPKLKNTDFGESYIELVNGDDKSETFYGHGDPRYAPLEYLLITGEATGSNKEEVLTKLKDEGKHSTLTGQLNYDVWSLACIMTEVLVYIFNSPGPVDERSSVEKFRMALTSSSPKIGFFSEQDSAMRLKPCVATVIDSFQQHELLQDDSAQQQHVAKVAGPWRSQDSLTEEPSSHANRGALDKFNVFSLIVNKMIGTGILTSPASVFLMSGNKGLTLGLFVVGFAYTVVRNKLTVDEVASSVIRSGPPSRFRKLHGDGLLAYIIYAIAFVLFFNSGTNGLQLGRMILACITAKDKDDSKPPDDIHRDLMRFIAIFFLSLICLLQYFSPSFGRSLNKTTAVAKILMLLGILATAIYGAVHADKPGKWNKFYEIDPDHPQSNSDKGVSFAKALLSVIFSFQGWEDATFVTGEIPKNRHDVLRHGFIIAVVTVGCLYLAITTAFLQFFTDDDRESRRAWAAIAAVSSFGNINAIIYTFSRVKQAIGQANILPWSRFWKQDDALQRDEGMGEGDRNSVPDSFKKSPQGGLIFHWIFSVVLILATIGIHNTTEAVSFPGYIQTYIHCAVLAFLGAGFFNLKSREVALWPTTPFNRHSKRNNSTWYAIRVIVILYIMANLAILIVTVIRPYKATDGVSLNAVPGWDFPAIIGPVILGGTAYYIFFFGAAPRIYRRVAVDADTLRYMGRAETEQQKVTITQAGILQPQSWLNLMRWGGVQCESRKSDTYDRKLERVYRFGRRWRVIYYLPGDPVHSGTREEPGHNSPSRIQARRLSNVSMFLYWLFGGTRLNPKWWKKQEQQPANNETRGTETGSMAT</sequence>
<keyword evidence="3 6" id="KW-1133">Transmembrane helix</keyword>
<feature type="region of interest" description="Disordered" evidence="5">
    <location>
        <begin position="1152"/>
        <end position="1174"/>
    </location>
</feature>
<protein>
    <recommendedName>
        <fullName evidence="7">Protein kinase domain-containing protein</fullName>
    </recommendedName>
</protein>
<feature type="compositionally biased region" description="Polar residues" evidence="5">
    <location>
        <begin position="1157"/>
        <end position="1174"/>
    </location>
</feature>
<feature type="transmembrane region" description="Helical" evidence="6">
    <location>
        <begin position="622"/>
        <end position="640"/>
    </location>
</feature>
<evidence type="ECO:0000256" key="6">
    <source>
        <dbReference type="SAM" id="Phobius"/>
    </source>
</evidence>
<dbReference type="Pfam" id="PF00069">
    <property type="entry name" value="Pkinase"/>
    <property type="match status" value="1"/>
</dbReference>
<comment type="subcellular location">
    <subcellularLocation>
        <location evidence="1">Membrane</location>
        <topology evidence="1">Multi-pass membrane protein</topology>
    </subcellularLocation>
</comment>
<feature type="transmembrane region" description="Helical" evidence="6">
    <location>
        <begin position="919"/>
        <end position="938"/>
    </location>
</feature>
<keyword evidence="4 6" id="KW-0472">Membrane</keyword>
<dbReference type="Proteomes" id="UP001152049">
    <property type="component" value="Unassembled WGS sequence"/>
</dbReference>
<evidence type="ECO:0000256" key="5">
    <source>
        <dbReference type="SAM" id="MobiDB-lite"/>
    </source>
</evidence>
<dbReference type="GO" id="GO:0005524">
    <property type="term" value="F:ATP binding"/>
    <property type="evidence" value="ECO:0007669"/>
    <property type="project" value="InterPro"/>
</dbReference>
<dbReference type="InterPro" id="IPR050598">
    <property type="entry name" value="AminoAcid_Transporter"/>
</dbReference>
<evidence type="ECO:0000256" key="3">
    <source>
        <dbReference type="ARBA" id="ARBA00022989"/>
    </source>
</evidence>
<dbReference type="GO" id="GO:0016020">
    <property type="term" value="C:membrane"/>
    <property type="evidence" value="ECO:0007669"/>
    <property type="project" value="UniProtKB-SubCell"/>
</dbReference>
<accession>A0A9W8VG50</accession>
<dbReference type="SUPFAM" id="SSF56112">
    <property type="entry name" value="Protein kinase-like (PK-like)"/>
    <property type="match status" value="1"/>
</dbReference>
<dbReference type="Gene3D" id="1.20.1740.10">
    <property type="entry name" value="Amino acid/polyamine transporter I"/>
    <property type="match status" value="1"/>
</dbReference>
<feature type="domain" description="Protein kinase" evidence="7">
    <location>
        <begin position="199"/>
        <end position="526"/>
    </location>
</feature>
<gene>
    <name evidence="8" type="ORF">NW762_007660</name>
</gene>
<evidence type="ECO:0000256" key="4">
    <source>
        <dbReference type="ARBA" id="ARBA00023136"/>
    </source>
</evidence>
<feature type="transmembrane region" description="Helical" evidence="6">
    <location>
        <begin position="963"/>
        <end position="984"/>
    </location>
</feature>
<dbReference type="Pfam" id="PF13520">
    <property type="entry name" value="AA_permease_2"/>
    <property type="match status" value="1"/>
</dbReference>
<dbReference type="OrthoDB" id="5982228at2759"/>
<dbReference type="PANTHER" id="PTHR11785">
    <property type="entry name" value="AMINO ACID TRANSPORTER"/>
    <property type="match status" value="1"/>
</dbReference>
<name>A0A9W8VG50_9HYPO</name>